<protein>
    <submittedName>
        <fullName evidence="2">Uncharacterized protein</fullName>
    </submittedName>
</protein>
<accession>A0AAV7FA46</accession>
<feature type="region of interest" description="Disordered" evidence="1">
    <location>
        <begin position="24"/>
        <end position="44"/>
    </location>
</feature>
<reference evidence="2 3" key="1">
    <citation type="submission" date="2021-07" db="EMBL/GenBank/DDBJ databases">
        <title>The Aristolochia fimbriata genome: insights into angiosperm evolution, floral development and chemical biosynthesis.</title>
        <authorList>
            <person name="Jiao Y."/>
        </authorList>
    </citation>
    <scope>NUCLEOTIDE SEQUENCE [LARGE SCALE GENOMIC DNA]</scope>
    <source>
        <strain evidence="2">IBCAS-2021</strain>
        <tissue evidence="2">Leaf</tissue>
    </source>
</reference>
<dbReference type="EMBL" id="JAINDJ010000002">
    <property type="protein sequence ID" value="KAG9457464.1"/>
    <property type="molecule type" value="Genomic_DNA"/>
</dbReference>
<gene>
    <name evidence="2" type="ORF">H6P81_001972</name>
</gene>
<name>A0AAV7FA46_ARIFI</name>
<comment type="caution">
    <text evidence="2">The sequence shown here is derived from an EMBL/GenBank/DDBJ whole genome shotgun (WGS) entry which is preliminary data.</text>
</comment>
<organism evidence="2 3">
    <name type="scientific">Aristolochia fimbriata</name>
    <name type="common">White veined hardy Dutchman's pipe vine</name>
    <dbReference type="NCBI Taxonomy" id="158543"/>
    <lineage>
        <taxon>Eukaryota</taxon>
        <taxon>Viridiplantae</taxon>
        <taxon>Streptophyta</taxon>
        <taxon>Embryophyta</taxon>
        <taxon>Tracheophyta</taxon>
        <taxon>Spermatophyta</taxon>
        <taxon>Magnoliopsida</taxon>
        <taxon>Magnoliidae</taxon>
        <taxon>Piperales</taxon>
        <taxon>Aristolochiaceae</taxon>
        <taxon>Aristolochia</taxon>
    </lineage>
</organism>
<evidence type="ECO:0000313" key="3">
    <source>
        <dbReference type="Proteomes" id="UP000825729"/>
    </source>
</evidence>
<keyword evidence="3" id="KW-1185">Reference proteome</keyword>
<dbReference type="AlphaFoldDB" id="A0AAV7FA46"/>
<evidence type="ECO:0000313" key="2">
    <source>
        <dbReference type="EMBL" id="KAG9457464.1"/>
    </source>
</evidence>
<feature type="compositionally biased region" description="Basic and acidic residues" evidence="1">
    <location>
        <begin position="24"/>
        <end position="35"/>
    </location>
</feature>
<evidence type="ECO:0000256" key="1">
    <source>
        <dbReference type="SAM" id="MobiDB-lite"/>
    </source>
</evidence>
<dbReference type="Proteomes" id="UP000825729">
    <property type="component" value="Unassembled WGS sequence"/>
</dbReference>
<proteinExistence type="predicted"/>
<sequence length="99" mass="11017">MGHDVTSPHEVYTQQPETLKEIERSAGEKARRTSEGDEAEEEAKATLGEVVEELSEAKAEEEDARERFELAREQLQSAGTKVAIPYNSSGKQIQESVRV</sequence>